<accession>A0ABQ6R0A7</accession>
<dbReference type="PANTHER" id="PTHR38454">
    <property type="entry name" value="INTEGRAL MEMBRANE PROTEIN-RELATED"/>
    <property type="match status" value="1"/>
</dbReference>
<feature type="transmembrane region" description="Helical" evidence="1">
    <location>
        <begin position="308"/>
        <end position="326"/>
    </location>
</feature>
<feature type="transmembrane region" description="Helical" evidence="1">
    <location>
        <begin position="221"/>
        <end position="239"/>
    </location>
</feature>
<dbReference type="Pfam" id="PF09586">
    <property type="entry name" value="YfhO"/>
    <property type="match status" value="1"/>
</dbReference>
<feature type="transmembrane region" description="Helical" evidence="1">
    <location>
        <begin position="372"/>
        <end position="388"/>
    </location>
</feature>
<reference evidence="2 3" key="1">
    <citation type="journal article" date="2024" name="Arch. Microbiol.">
        <title>Corallococcus caeni sp. nov., a novel myxobacterium isolated from activated sludge.</title>
        <authorList>
            <person name="Tomita S."/>
            <person name="Nakai R."/>
            <person name="Kuroda K."/>
            <person name="Kurashita H."/>
            <person name="Hatamoto M."/>
            <person name="Yamaguchi T."/>
            <person name="Narihiro T."/>
        </authorList>
    </citation>
    <scope>NUCLEOTIDE SEQUENCE [LARGE SCALE GENOMIC DNA]</scope>
    <source>
        <strain evidence="2 3">NO1</strain>
    </source>
</reference>
<evidence type="ECO:0000256" key="1">
    <source>
        <dbReference type="SAM" id="Phobius"/>
    </source>
</evidence>
<feature type="transmembrane region" description="Helical" evidence="1">
    <location>
        <begin position="88"/>
        <end position="112"/>
    </location>
</feature>
<sequence length="792" mass="84505">MSDQERGAAVGRWGWVAVAALLWGLFFFRAFSTSGVFMGGDTLRDFYPMRHYWASRVLAFEFPDWLPYDGLGQSFPGIFITGTFHPMLWLHLVLPLGLAAKVTLLTCFPLALGGTYALVRAWEVPRAGALFAGVTFAFCGYLVCSTGNPKYLQAASTLPGALWLALRFLRQPGLPRLTLAGMGLALLAFAGDAQAFVMANALVVCVAALDPHAGPWRRRAGACALLILAGGLLAAPQLLPAAALTAASEPGARSLGEAQRFSLHPLRLWELFLGPFLADAEGTQGIPYAVVTHLVPSGGFGRAWVDSVYLGVPACVLALAGGVASFRRWRTWAFVVLWALLLALCLGDALPVYGWAYHLVPFWRPFRYPEKLVPLVSLGLAVAAGLGWKRCLGEGGAVRAVVGVGLLVALPCAGLALAEGGRQWWSEHWLRPRWPDVPGPVLQGLSDNVVATAATAALLAFACAALALLRERPVPRGALLVALQWGALMRANEPLYQLSPAELLSTPPPFVEHIRAAVPPGERVRVASSLRETAPPRLPGLSYNDSLHLTLLSALAPDMVALWGLDSANEYLPGVSSRVRQLKVDRMQWFTRLAPRLGTRFLACATSEYAALAPRLSARSTIAEPVLGLSLVEYADALPRVYLARPECVADRDAAARRMLSATLPPPDVAIVECTAPLPAAPEGPLGPVRVAPGTPEHLTLEVEARAPAVVVVNDALQPGWRATVDGQDVPILPANVAVRAVAVPAGRHVVELHYRTPGLTAGLVVGAVAWLGLLLACLGTRFAPRRRQAAP</sequence>
<evidence type="ECO:0008006" key="4">
    <source>
        <dbReference type="Google" id="ProtNLM"/>
    </source>
</evidence>
<dbReference type="InterPro" id="IPR018580">
    <property type="entry name" value="Uncharacterised_YfhO"/>
</dbReference>
<name>A0ABQ6R0A7_9BACT</name>
<feature type="transmembrane region" description="Helical" evidence="1">
    <location>
        <begin position="449"/>
        <end position="469"/>
    </location>
</feature>
<keyword evidence="1" id="KW-0812">Transmembrane</keyword>
<feature type="transmembrane region" description="Helical" evidence="1">
    <location>
        <begin position="124"/>
        <end position="144"/>
    </location>
</feature>
<evidence type="ECO:0000313" key="3">
    <source>
        <dbReference type="Proteomes" id="UP001342631"/>
    </source>
</evidence>
<feature type="transmembrane region" description="Helical" evidence="1">
    <location>
        <begin position="333"/>
        <end position="352"/>
    </location>
</feature>
<keyword evidence="1" id="KW-0472">Membrane</keyword>
<feature type="transmembrane region" description="Helical" evidence="1">
    <location>
        <begin position="400"/>
        <end position="418"/>
    </location>
</feature>
<dbReference type="EMBL" id="BTTX01000006">
    <property type="protein sequence ID" value="GMU09723.1"/>
    <property type="molecule type" value="Genomic_DNA"/>
</dbReference>
<feature type="transmembrane region" description="Helical" evidence="1">
    <location>
        <begin position="12"/>
        <end position="31"/>
    </location>
</feature>
<dbReference type="PANTHER" id="PTHR38454:SF1">
    <property type="entry name" value="INTEGRAL MEMBRANE PROTEIN"/>
    <property type="match status" value="1"/>
</dbReference>
<comment type="caution">
    <text evidence="2">The sequence shown here is derived from an EMBL/GenBank/DDBJ whole genome shotgun (WGS) entry which is preliminary data.</text>
</comment>
<feature type="transmembrane region" description="Helical" evidence="1">
    <location>
        <begin position="762"/>
        <end position="784"/>
    </location>
</feature>
<feature type="transmembrane region" description="Helical" evidence="1">
    <location>
        <begin position="181"/>
        <end position="209"/>
    </location>
</feature>
<organism evidence="2 3">
    <name type="scientific">Corallococcus caeni</name>
    <dbReference type="NCBI Taxonomy" id="3082388"/>
    <lineage>
        <taxon>Bacteria</taxon>
        <taxon>Pseudomonadati</taxon>
        <taxon>Myxococcota</taxon>
        <taxon>Myxococcia</taxon>
        <taxon>Myxococcales</taxon>
        <taxon>Cystobacterineae</taxon>
        <taxon>Myxococcaceae</taxon>
        <taxon>Corallococcus</taxon>
    </lineage>
</organism>
<dbReference type="Proteomes" id="UP001342631">
    <property type="component" value="Unassembled WGS sequence"/>
</dbReference>
<dbReference type="RefSeq" id="WP_338280774.1">
    <property type="nucleotide sequence ID" value="NZ_BTTX01000006.1"/>
</dbReference>
<protein>
    <recommendedName>
        <fullName evidence="4">YfhO family protein</fullName>
    </recommendedName>
</protein>
<keyword evidence="1" id="KW-1133">Transmembrane helix</keyword>
<evidence type="ECO:0000313" key="2">
    <source>
        <dbReference type="EMBL" id="GMU09723.1"/>
    </source>
</evidence>
<keyword evidence="3" id="KW-1185">Reference proteome</keyword>
<proteinExistence type="predicted"/>
<gene>
    <name evidence="2" type="ORF">ASNO1_59770</name>
</gene>